<dbReference type="AlphaFoldDB" id="A0A1I1D7E9"/>
<dbReference type="PROSITE" id="PS51704">
    <property type="entry name" value="GP_PDE"/>
    <property type="match status" value="1"/>
</dbReference>
<dbReference type="InterPro" id="IPR017946">
    <property type="entry name" value="PLC-like_Pdiesterase_TIM-brl"/>
</dbReference>
<protein>
    <submittedName>
        <fullName evidence="2">Glycerophosphoryl diester phosphodiesterase</fullName>
    </submittedName>
</protein>
<gene>
    <name evidence="2" type="ORF">SAMN05444422_101359</name>
</gene>
<reference evidence="3" key="1">
    <citation type="submission" date="2016-10" db="EMBL/GenBank/DDBJ databases">
        <authorList>
            <person name="Varghese N."/>
            <person name="Submissions S."/>
        </authorList>
    </citation>
    <scope>NUCLEOTIDE SEQUENCE [LARGE SCALE GENOMIC DNA]</scope>
    <source>
        <strain evidence="3">DSM 13078</strain>
    </source>
</reference>
<dbReference type="PROSITE" id="PS51318">
    <property type="entry name" value="TAT"/>
    <property type="match status" value="1"/>
</dbReference>
<dbReference type="Pfam" id="PF03009">
    <property type="entry name" value="GDPD"/>
    <property type="match status" value="1"/>
</dbReference>
<dbReference type="Proteomes" id="UP000199161">
    <property type="component" value="Unassembled WGS sequence"/>
</dbReference>
<evidence type="ECO:0000259" key="1">
    <source>
        <dbReference type="PROSITE" id="PS51704"/>
    </source>
</evidence>
<dbReference type="Gene3D" id="3.20.20.190">
    <property type="entry name" value="Phosphatidylinositol (PI) phosphodiesterase"/>
    <property type="match status" value="1"/>
</dbReference>
<evidence type="ECO:0000313" key="3">
    <source>
        <dbReference type="Proteomes" id="UP000199161"/>
    </source>
</evidence>
<dbReference type="PANTHER" id="PTHR46211">
    <property type="entry name" value="GLYCEROPHOSPHORYL DIESTER PHOSPHODIESTERASE"/>
    <property type="match status" value="1"/>
</dbReference>
<dbReference type="GO" id="GO:0006629">
    <property type="term" value="P:lipid metabolic process"/>
    <property type="evidence" value="ECO:0007669"/>
    <property type="project" value="InterPro"/>
</dbReference>
<organism evidence="2 3">
    <name type="scientific">Natronobacterium haloterrestre</name>
    <name type="common">Halobiforma haloterrestris</name>
    <dbReference type="NCBI Taxonomy" id="148448"/>
    <lineage>
        <taxon>Archaea</taxon>
        <taxon>Methanobacteriati</taxon>
        <taxon>Methanobacteriota</taxon>
        <taxon>Stenosarchaea group</taxon>
        <taxon>Halobacteria</taxon>
        <taxon>Halobacteriales</taxon>
        <taxon>Natrialbaceae</taxon>
        <taxon>Natronobacterium</taxon>
    </lineage>
</organism>
<keyword evidence="3" id="KW-1185">Reference proteome</keyword>
<name>A0A1I1D7E9_NATHA</name>
<dbReference type="InterPro" id="IPR006311">
    <property type="entry name" value="TAT_signal"/>
</dbReference>
<dbReference type="RefSeq" id="WP_245757949.1">
    <property type="nucleotide sequence ID" value="NZ_FOKW01000001.1"/>
</dbReference>
<sequence length="285" mass="29897">MSRPSSSSSSSTLSPSLSSRSLSRRQLLAGTGAGLSALAAWGLSPLITGGSVATDRPAIVGHRGAEGLAPPNTAAAIRRALEVGVDGIELDVRRTADGELLLFHDPVLDWDSTGQGWVGNTDWDEIRGATIDGEPLIRLPRALETIADANDDVALYLELKETGYTDAVLEEVAAYGLLDRLTIIAFDEEALETAREAGVPIGLIGSVPGPWLADAAASCGADAAFTHYAPHGVSNYVSAAREAGLTAGVWKLVDTKATIRDVLEIDHDVLVTNRPDYAFEVVNEG</sequence>
<evidence type="ECO:0000313" key="2">
    <source>
        <dbReference type="EMBL" id="SFB70734.1"/>
    </source>
</evidence>
<dbReference type="EMBL" id="FOKW01000001">
    <property type="protein sequence ID" value="SFB70734.1"/>
    <property type="molecule type" value="Genomic_DNA"/>
</dbReference>
<dbReference type="GO" id="GO:0008081">
    <property type="term" value="F:phosphoric diester hydrolase activity"/>
    <property type="evidence" value="ECO:0007669"/>
    <property type="project" value="InterPro"/>
</dbReference>
<feature type="domain" description="GP-PDE" evidence="1">
    <location>
        <begin position="57"/>
        <end position="282"/>
    </location>
</feature>
<dbReference type="CDD" id="cd08556">
    <property type="entry name" value="GDPD"/>
    <property type="match status" value="1"/>
</dbReference>
<dbReference type="InterPro" id="IPR030395">
    <property type="entry name" value="GP_PDE_dom"/>
</dbReference>
<dbReference type="PANTHER" id="PTHR46211:SF1">
    <property type="entry name" value="GLYCEROPHOSPHODIESTER PHOSPHODIESTERASE, CYTOPLASMIC"/>
    <property type="match status" value="1"/>
</dbReference>
<proteinExistence type="predicted"/>
<dbReference type="SUPFAM" id="SSF51695">
    <property type="entry name" value="PLC-like phosphodiesterases"/>
    <property type="match status" value="1"/>
</dbReference>
<accession>A0A1I1D7E9</accession>